<dbReference type="STRING" id="1505725.GA0061074_10654"/>
<proteinExistence type="predicted"/>
<evidence type="ECO:0000313" key="2">
    <source>
        <dbReference type="Proteomes" id="UP000199268"/>
    </source>
</evidence>
<dbReference type="EMBL" id="FMAO01000006">
    <property type="protein sequence ID" value="SCB96186.1"/>
    <property type="molecule type" value="Genomic_DNA"/>
</dbReference>
<name>A0A1C4ANX7_9LACO</name>
<protein>
    <submittedName>
        <fullName evidence="1">Uncharacterized protein</fullName>
    </submittedName>
</protein>
<dbReference type="Proteomes" id="UP000199268">
    <property type="component" value="Unassembled WGS sequence"/>
</dbReference>
<dbReference type="RefSeq" id="WP_092462559.1">
    <property type="nucleotide sequence ID" value="NZ_BJEE01000007.1"/>
</dbReference>
<keyword evidence="2" id="KW-1185">Reference proteome</keyword>
<evidence type="ECO:0000313" key="1">
    <source>
        <dbReference type="EMBL" id="SCB96186.1"/>
    </source>
</evidence>
<gene>
    <name evidence="1" type="ORF">GA0061074_10654</name>
</gene>
<organism evidence="1 2">
    <name type="scientific">Weissella bombi</name>
    <dbReference type="NCBI Taxonomy" id="1505725"/>
    <lineage>
        <taxon>Bacteria</taxon>
        <taxon>Bacillati</taxon>
        <taxon>Bacillota</taxon>
        <taxon>Bacilli</taxon>
        <taxon>Lactobacillales</taxon>
        <taxon>Lactobacillaceae</taxon>
        <taxon>Weissella</taxon>
    </lineage>
</organism>
<dbReference type="OrthoDB" id="2149011at2"/>
<dbReference type="AlphaFoldDB" id="A0A1C4ANX7"/>
<reference evidence="2" key="1">
    <citation type="submission" date="2016-08" db="EMBL/GenBank/DDBJ databases">
        <authorList>
            <person name="Varghese N."/>
            <person name="Submissions Spin"/>
        </authorList>
    </citation>
    <scope>NUCLEOTIDE SEQUENCE [LARGE SCALE GENOMIC DNA]</scope>
    <source>
        <strain evidence="2">R-53094</strain>
    </source>
</reference>
<sequence length="380" mass="45306">MKVLVIRLTASHVYANRVNLGRWLDWTDNQLNQNLLRQLHSLVIGGTLKIIDEGFSNQDKIKWYLLTQVWLYEWSKNWYVKLQMIGNKEWLDVNRQSEWCERTSYVGELQVPVAVKRILIAHQLLDEQKSFLWTNVEEYHLGCRVRICILSTKIQLMIIELRDVEAKQWLGYRLMLTTIDKLQLKVIVTDNANLISNGQKKVLNHHIEYKAYDKLCLETQNFKLLFQQQKQKWTYFWRMFNLTWETDYRWRMIYRRLMYQAYLTQSITAIQEMLWSEPFPVTGDFGCLKWQCDWQPVLTGLLTWLIGGKIIDYCLIITAQPQLPLVGQRNFTINEPNRSVKIRLTNDGMAVQPSKTLKVICQGKVISCRRQCWTIVWQNY</sequence>
<accession>A0A1C4ANX7</accession>